<evidence type="ECO:0000313" key="1">
    <source>
        <dbReference type="EMBL" id="CAF4325416.1"/>
    </source>
</evidence>
<name>A0A8S2UBV9_9BILA</name>
<reference evidence="1" key="1">
    <citation type="submission" date="2021-02" db="EMBL/GenBank/DDBJ databases">
        <authorList>
            <person name="Nowell W R."/>
        </authorList>
    </citation>
    <scope>NUCLEOTIDE SEQUENCE</scope>
</reference>
<accession>A0A8S2UBV9</accession>
<dbReference type="Proteomes" id="UP000676336">
    <property type="component" value="Unassembled WGS sequence"/>
</dbReference>
<sequence length="37" mass="4498">MIDECKRLYSDNEVQLDQINEFAATYTPEQAVRWYTR</sequence>
<feature type="non-terminal residue" evidence="1">
    <location>
        <position position="37"/>
    </location>
</feature>
<organism evidence="1 2">
    <name type="scientific">Rotaria magnacalcarata</name>
    <dbReference type="NCBI Taxonomy" id="392030"/>
    <lineage>
        <taxon>Eukaryota</taxon>
        <taxon>Metazoa</taxon>
        <taxon>Spiralia</taxon>
        <taxon>Gnathifera</taxon>
        <taxon>Rotifera</taxon>
        <taxon>Eurotatoria</taxon>
        <taxon>Bdelloidea</taxon>
        <taxon>Philodinida</taxon>
        <taxon>Philodinidae</taxon>
        <taxon>Rotaria</taxon>
    </lineage>
</organism>
<protein>
    <submittedName>
        <fullName evidence="1">Uncharacterized protein</fullName>
    </submittedName>
</protein>
<dbReference type="AlphaFoldDB" id="A0A8S2UBV9"/>
<evidence type="ECO:0000313" key="2">
    <source>
        <dbReference type="Proteomes" id="UP000676336"/>
    </source>
</evidence>
<dbReference type="EMBL" id="CAJOBI010041264">
    <property type="protein sequence ID" value="CAF4325416.1"/>
    <property type="molecule type" value="Genomic_DNA"/>
</dbReference>
<comment type="caution">
    <text evidence="1">The sequence shown here is derived from an EMBL/GenBank/DDBJ whole genome shotgun (WGS) entry which is preliminary data.</text>
</comment>
<proteinExistence type="predicted"/>
<gene>
    <name evidence="1" type="ORF">SMN809_LOCUS27139</name>
</gene>